<keyword evidence="2" id="KW-0472">Membrane</keyword>
<dbReference type="SUPFAM" id="SSF110997">
    <property type="entry name" value="Sporulation related repeat"/>
    <property type="match status" value="1"/>
</dbReference>
<proteinExistence type="predicted"/>
<feature type="compositionally biased region" description="Low complexity" evidence="1">
    <location>
        <begin position="23"/>
        <end position="33"/>
    </location>
</feature>
<dbReference type="AlphaFoldDB" id="G2LG71"/>
<dbReference type="PROSITE" id="PS51724">
    <property type="entry name" value="SPOR"/>
    <property type="match status" value="1"/>
</dbReference>
<dbReference type="EMBL" id="CP002514">
    <property type="protein sequence ID" value="AEP12584.1"/>
    <property type="molecule type" value="Genomic_DNA"/>
</dbReference>
<name>G2LG71_CHLTF</name>
<evidence type="ECO:0000256" key="1">
    <source>
        <dbReference type="SAM" id="MobiDB-lite"/>
    </source>
</evidence>
<keyword evidence="2" id="KW-0812">Transmembrane</keyword>
<feature type="domain" description="SPOR" evidence="3">
    <location>
        <begin position="106"/>
        <end position="186"/>
    </location>
</feature>
<dbReference type="Proteomes" id="UP000006791">
    <property type="component" value="Chromosome 1"/>
</dbReference>
<feature type="transmembrane region" description="Helical" evidence="2">
    <location>
        <begin position="59"/>
        <end position="80"/>
    </location>
</feature>
<accession>G2LG71</accession>
<feature type="region of interest" description="Disordered" evidence="1">
    <location>
        <begin position="1"/>
        <end position="46"/>
    </location>
</feature>
<organism evidence="4 5">
    <name type="scientific">Chloracidobacterium thermophilum (strain B)</name>
    <dbReference type="NCBI Taxonomy" id="981222"/>
    <lineage>
        <taxon>Bacteria</taxon>
        <taxon>Pseudomonadati</taxon>
        <taxon>Acidobacteriota</taxon>
        <taxon>Terriglobia</taxon>
        <taxon>Terriglobales</taxon>
        <taxon>Acidobacteriaceae</taxon>
        <taxon>Chloracidobacterium</taxon>
    </lineage>
</organism>
<reference evidence="4 5" key="1">
    <citation type="journal article" date="2012" name="Environ. Microbiol.">
        <title>Complete genome of Candidatus Chloracidobacterium thermophilum, a chlorophyll-based photoheterotroph belonging to the phylum Acidobacteria.</title>
        <authorList>
            <person name="Garcia Costas A.M."/>
            <person name="Liu Z."/>
            <person name="Tomsho L.P."/>
            <person name="Schuster S.C."/>
            <person name="Ward D.M."/>
            <person name="Bryant D.A."/>
        </authorList>
    </citation>
    <scope>NUCLEOTIDE SEQUENCE [LARGE SCALE GENOMIC DNA]</scope>
    <source>
        <strain evidence="4 5">B</strain>
    </source>
</reference>
<dbReference type="GO" id="GO:0042834">
    <property type="term" value="F:peptidoglycan binding"/>
    <property type="evidence" value="ECO:0007669"/>
    <property type="project" value="InterPro"/>
</dbReference>
<evidence type="ECO:0000256" key="2">
    <source>
        <dbReference type="SAM" id="Phobius"/>
    </source>
</evidence>
<dbReference type="Gene3D" id="3.30.70.1070">
    <property type="entry name" value="Sporulation related repeat"/>
    <property type="match status" value="1"/>
</dbReference>
<evidence type="ECO:0000313" key="5">
    <source>
        <dbReference type="Proteomes" id="UP000006791"/>
    </source>
</evidence>
<dbReference type="InterPro" id="IPR036680">
    <property type="entry name" value="SPOR-like_sf"/>
</dbReference>
<keyword evidence="5" id="KW-1185">Reference proteome</keyword>
<gene>
    <name evidence="4" type="ordered locus">Cabther_A1838</name>
</gene>
<sequence length="187" mass="20074">MKVSLKTGVSSPTGWTAAPAPLSTPAMPASRPASRPPESSPDWLPATPRRRVSALVGGYVVWVVSCAVFFALGVNVGKLFPFAPAMRRPLPVADTPPERPPERAIDLSDARYAVQVAAVATADEANRLVAELNRKGFTSAFVTRPTAETGNELYLVKVGLYNLTTANQVSEELRRDFGFRAARVVPN</sequence>
<dbReference type="STRING" id="981222.Cabther_A1838"/>
<evidence type="ECO:0000313" key="4">
    <source>
        <dbReference type="EMBL" id="AEP12584.1"/>
    </source>
</evidence>
<keyword evidence="2" id="KW-1133">Transmembrane helix</keyword>
<protein>
    <submittedName>
        <fullName evidence="4">Sporulation related domain protein</fullName>
    </submittedName>
</protein>
<dbReference type="KEGG" id="ctm:Cabther_A1838"/>
<dbReference type="OrthoDB" id="9920109at2"/>
<evidence type="ECO:0000259" key="3">
    <source>
        <dbReference type="PROSITE" id="PS51724"/>
    </source>
</evidence>
<dbReference type="InterPro" id="IPR007730">
    <property type="entry name" value="SPOR-like_dom"/>
</dbReference>
<dbReference type="Pfam" id="PF05036">
    <property type="entry name" value="SPOR"/>
    <property type="match status" value="1"/>
</dbReference>
<dbReference type="HOGENOM" id="CLU_1445272_0_0_0"/>